<protein>
    <submittedName>
        <fullName evidence="5">Alkaline phosphatase family protein</fullName>
    </submittedName>
</protein>
<dbReference type="PANTHER" id="PTHR45953">
    <property type="entry name" value="IDURONATE 2-SULFATASE"/>
    <property type="match status" value="1"/>
</dbReference>
<dbReference type="PANTHER" id="PTHR45953:SF1">
    <property type="entry name" value="IDURONATE 2-SULFATASE"/>
    <property type="match status" value="1"/>
</dbReference>
<name>A0ABV8NV93_9BURK</name>
<dbReference type="InterPro" id="IPR000917">
    <property type="entry name" value="Sulfatase_N"/>
</dbReference>
<dbReference type="CDD" id="cd16028">
    <property type="entry name" value="PMH"/>
    <property type="match status" value="1"/>
</dbReference>
<comment type="caution">
    <text evidence="5">The sequence shown here is derived from an EMBL/GenBank/DDBJ whole genome shotgun (WGS) entry which is preliminary data.</text>
</comment>
<dbReference type="Proteomes" id="UP001595848">
    <property type="component" value="Unassembled WGS sequence"/>
</dbReference>
<reference evidence="6" key="1">
    <citation type="journal article" date="2019" name="Int. J. Syst. Evol. Microbiol.">
        <title>The Global Catalogue of Microorganisms (GCM) 10K type strain sequencing project: providing services to taxonomists for standard genome sequencing and annotation.</title>
        <authorList>
            <consortium name="The Broad Institute Genomics Platform"/>
            <consortium name="The Broad Institute Genome Sequencing Center for Infectious Disease"/>
            <person name="Wu L."/>
            <person name="Ma J."/>
        </authorList>
    </citation>
    <scope>NUCLEOTIDE SEQUENCE [LARGE SCALE GENOMIC DNA]</scope>
    <source>
        <strain evidence="6">LMG 24813</strain>
    </source>
</reference>
<proteinExistence type="predicted"/>
<feature type="domain" description="Sulfatase N-terminal" evidence="4">
    <location>
        <begin position="26"/>
        <end position="407"/>
    </location>
</feature>
<keyword evidence="2" id="KW-0378">Hydrolase</keyword>
<accession>A0ABV8NV93</accession>
<dbReference type="EMBL" id="JBHSBV010000001">
    <property type="protein sequence ID" value="MFC4199786.1"/>
    <property type="molecule type" value="Genomic_DNA"/>
</dbReference>
<feature type="region of interest" description="Disordered" evidence="3">
    <location>
        <begin position="1"/>
        <end position="23"/>
    </location>
</feature>
<evidence type="ECO:0000313" key="6">
    <source>
        <dbReference type="Proteomes" id="UP001595848"/>
    </source>
</evidence>
<gene>
    <name evidence="5" type="ORF">ACFOY1_02365</name>
</gene>
<dbReference type="Pfam" id="PF00884">
    <property type="entry name" value="Sulfatase"/>
    <property type="match status" value="1"/>
</dbReference>
<keyword evidence="6" id="KW-1185">Reference proteome</keyword>
<evidence type="ECO:0000256" key="2">
    <source>
        <dbReference type="ARBA" id="ARBA00022801"/>
    </source>
</evidence>
<dbReference type="RefSeq" id="WP_217962541.1">
    <property type="nucleotide sequence ID" value="NZ_JAHTBN010000001.1"/>
</dbReference>
<evidence type="ECO:0000313" key="5">
    <source>
        <dbReference type="EMBL" id="MFC4199786.1"/>
    </source>
</evidence>
<evidence type="ECO:0000259" key="4">
    <source>
        <dbReference type="Pfam" id="PF00884"/>
    </source>
</evidence>
<evidence type="ECO:0000256" key="1">
    <source>
        <dbReference type="ARBA" id="ARBA00022723"/>
    </source>
</evidence>
<organism evidence="5 6">
    <name type="scientific">Candidimonas humi</name>
    <dbReference type="NCBI Taxonomy" id="683355"/>
    <lineage>
        <taxon>Bacteria</taxon>
        <taxon>Pseudomonadati</taxon>
        <taxon>Pseudomonadota</taxon>
        <taxon>Betaproteobacteria</taxon>
        <taxon>Burkholderiales</taxon>
        <taxon>Alcaligenaceae</taxon>
        <taxon>Candidimonas</taxon>
    </lineage>
</organism>
<evidence type="ECO:0000256" key="3">
    <source>
        <dbReference type="SAM" id="MobiDB-lite"/>
    </source>
</evidence>
<keyword evidence="1" id="KW-0479">Metal-binding</keyword>
<sequence>MHTSPDSIARNAAPEGGRPAHPKRPRNVLFIMCDQLRRDYLSCYGHPTLRTPNIDWLAGRGVRFDQAYVQGAVCGPSRMSIYTGRYVSSHGSIFNFVPLRATEQGLGDYLRPAGIRCAVVGKTHVEGDTQGLARLGVKTDSMQGVLAAQGGFEPYVRDDGIWPFDGPQGLNQYDMYLRAKGYAGANLWHEQANSAMGDDGELLSGWHMRHADRPARIAEADSETAFMTDRAMDFIRARGEQPWCLHLSYIKPHWPYMAPAPYHGMYGPQDVLPPQRSQRELDDSHPVTDGYRQWDVSRSFCNDAVRRRVIPAYMGLVRQIDDHLGRLFDFLRRHGRLDDTLIVFASDHGDYLGDHWLGEKELFHDTVARVPLIVYDPTPQADARRGSTERSLVEAIDIVPTILDALGLPIPAHIIEGRSLLPMLHGCQDTPWRTAAFSEFNFGFRDSVRVPLARTVDQCHAMVVYDGRWKYVHYDGLPPHLFDLRNDPQEFEDRGRDPGLQGQRAEMKDRLFEWMFQRKRHPTIGLEQAHAYHAQEQQAVHIGVW</sequence>